<proteinExistence type="predicted"/>
<protein>
    <submittedName>
        <fullName evidence="1">Uncharacterized protein</fullName>
    </submittedName>
</protein>
<accession>A0AAD6Z8I0</accession>
<evidence type="ECO:0000313" key="1">
    <source>
        <dbReference type="EMBL" id="KAJ7312363.1"/>
    </source>
</evidence>
<evidence type="ECO:0000313" key="2">
    <source>
        <dbReference type="Proteomes" id="UP001218218"/>
    </source>
</evidence>
<dbReference type="EMBL" id="JARIHO010000072">
    <property type="protein sequence ID" value="KAJ7312363.1"/>
    <property type="molecule type" value="Genomic_DNA"/>
</dbReference>
<gene>
    <name evidence="1" type="ORF">DFH08DRAFT_822105</name>
</gene>
<keyword evidence="2" id="KW-1185">Reference proteome</keyword>
<reference evidence="1" key="1">
    <citation type="submission" date="2023-03" db="EMBL/GenBank/DDBJ databases">
        <title>Massive genome expansion in bonnet fungi (Mycena s.s.) driven by repeated elements and novel gene families across ecological guilds.</title>
        <authorList>
            <consortium name="Lawrence Berkeley National Laboratory"/>
            <person name="Harder C.B."/>
            <person name="Miyauchi S."/>
            <person name="Viragh M."/>
            <person name="Kuo A."/>
            <person name="Thoen E."/>
            <person name="Andreopoulos B."/>
            <person name="Lu D."/>
            <person name="Skrede I."/>
            <person name="Drula E."/>
            <person name="Henrissat B."/>
            <person name="Morin E."/>
            <person name="Kohler A."/>
            <person name="Barry K."/>
            <person name="LaButti K."/>
            <person name="Morin E."/>
            <person name="Salamov A."/>
            <person name="Lipzen A."/>
            <person name="Mereny Z."/>
            <person name="Hegedus B."/>
            <person name="Baldrian P."/>
            <person name="Stursova M."/>
            <person name="Weitz H."/>
            <person name="Taylor A."/>
            <person name="Grigoriev I.V."/>
            <person name="Nagy L.G."/>
            <person name="Martin F."/>
            <person name="Kauserud H."/>
        </authorList>
    </citation>
    <scope>NUCLEOTIDE SEQUENCE</scope>
    <source>
        <strain evidence="1">CBHHK002</strain>
    </source>
</reference>
<sequence>MPGMGLVIANVEAACDSDVPPPCPEKIKLWMLSNMAAIGKDNILRGFIPGLLDMEKGQAVLVQLKEEELYPHLQELKPEHIVLDGDHGESDATACKKLVMIEARRGVRVSQNVPGTLRQVMSWIWTVPGALEKEEECLHDSIRMEWARARACKTQWSEEVMLLREEMHCVLQYLSWEVADWHDRLADYFQLKWNTPALKTAQEFAAVDGLDLAGLFE</sequence>
<organism evidence="1 2">
    <name type="scientific">Mycena albidolilacea</name>
    <dbReference type="NCBI Taxonomy" id="1033008"/>
    <lineage>
        <taxon>Eukaryota</taxon>
        <taxon>Fungi</taxon>
        <taxon>Dikarya</taxon>
        <taxon>Basidiomycota</taxon>
        <taxon>Agaricomycotina</taxon>
        <taxon>Agaricomycetes</taxon>
        <taxon>Agaricomycetidae</taxon>
        <taxon>Agaricales</taxon>
        <taxon>Marasmiineae</taxon>
        <taxon>Mycenaceae</taxon>
        <taxon>Mycena</taxon>
    </lineage>
</organism>
<name>A0AAD6Z8I0_9AGAR</name>
<dbReference type="AlphaFoldDB" id="A0AAD6Z8I0"/>
<comment type="caution">
    <text evidence="1">The sequence shown here is derived from an EMBL/GenBank/DDBJ whole genome shotgun (WGS) entry which is preliminary data.</text>
</comment>
<dbReference type="Proteomes" id="UP001218218">
    <property type="component" value="Unassembled WGS sequence"/>
</dbReference>